<dbReference type="RefSeq" id="WP_152357871.1">
    <property type="nucleotide sequence ID" value="NZ_WBSM01000002.1"/>
</dbReference>
<keyword evidence="2" id="KW-0378">Hydrolase</keyword>
<dbReference type="Proteomes" id="UP000482084">
    <property type="component" value="Unassembled WGS sequence"/>
</dbReference>
<dbReference type="EMBL" id="WHZX01000002">
    <property type="protein sequence ID" value="NEG71359.1"/>
    <property type="molecule type" value="Genomic_DNA"/>
</dbReference>
<dbReference type="InterPro" id="IPR012338">
    <property type="entry name" value="Beta-lactam/transpept-like"/>
</dbReference>
<dbReference type="GO" id="GO:0004185">
    <property type="term" value="F:serine-type carboxypeptidase activity"/>
    <property type="evidence" value="ECO:0007669"/>
    <property type="project" value="InterPro"/>
</dbReference>
<dbReference type="Pfam" id="PF02113">
    <property type="entry name" value="Peptidase_S13"/>
    <property type="match status" value="2"/>
</dbReference>
<dbReference type="GO" id="GO:0000270">
    <property type="term" value="P:peptidoglycan metabolic process"/>
    <property type="evidence" value="ECO:0007669"/>
    <property type="project" value="TreeGrafter"/>
</dbReference>
<accession>A0A6L4X1Z0</accession>
<evidence type="ECO:0000313" key="6">
    <source>
        <dbReference type="Proteomes" id="UP000482084"/>
    </source>
</evidence>
<name>A0A6L4X1Z0_9BIFI</name>
<evidence type="ECO:0000313" key="5">
    <source>
        <dbReference type="Proteomes" id="UP000469943"/>
    </source>
</evidence>
<dbReference type="InterPro" id="IPR000667">
    <property type="entry name" value="Peptidase_S13"/>
</dbReference>
<evidence type="ECO:0000313" key="3">
    <source>
        <dbReference type="EMBL" id="KAB8288778.1"/>
    </source>
</evidence>
<keyword evidence="3" id="KW-0121">Carboxypeptidase</keyword>
<dbReference type="PANTHER" id="PTHR30023">
    <property type="entry name" value="D-ALANYL-D-ALANINE CARBOXYPEPTIDASE"/>
    <property type="match status" value="1"/>
</dbReference>
<evidence type="ECO:0000256" key="2">
    <source>
        <dbReference type="ARBA" id="ARBA00022801"/>
    </source>
</evidence>
<evidence type="ECO:0000256" key="1">
    <source>
        <dbReference type="ARBA" id="ARBA00006096"/>
    </source>
</evidence>
<dbReference type="Proteomes" id="UP000469943">
    <property type="component" value="Unassembled WGS sequence"/>
</dbReference>
<dbReference type="EMBL" id="WBSM01000002">
    <property type="protein sequence ID" value="KAB8288778.1"/>
    <property type="molecule type" value="Genomic_DNA"/>
</dbReference>
<dbReference type="OrthoDB" id="56883at2"/>
<dbReference type="AlphaFoldDB" id="A0A6L4X1Z0"/>
<protein>
    <submittedName>
        <fullName evidence="3">D-alanyl-D-alanine carboxypeptidase</fullName>
    </submittedName>
</protein>
<sequence length="483" mass="49104">MMGGRIRHRRAIVVAASAVTTVALFVGYLIADVMDVAPGVLTMRQVTRRTIPDAPTARAAGTIASDVDLGKAIDASAARQLIDEFAKTDGVGSDYSVAIAAADGTIVAQHAATTPREPASTLKTLTALAASATLDMGSTLATNVYLTDVTDGHGTLILQGNGDMLLSAGDSDPDHVNGRAGLGTLAARTAKALHQRGVDSVTLMVDDSLFGADRYPDDIAENNGDNLYYTGVSSMAVDGGRQWDGAAPENPDVFSAYPELSQTTAADAASVFAERLTEEGVAVANADSIDVSAKEPATAIDGRTPIAAVRSATLAEILAFALRHSDNTLAEEFGRLTALATGDDNTPAGATAAVRAALKRLGIDTDGLTMADCSGLSPGSRVSVATLVAVQAHNLTASGGAAAAEGLSIPGLVGTALNRAVSADTVGLLRVKTGSLGEVTSMAGNVSRLHGGVLAFAVIVNKPDDWAAARDAIDVFADGLARL</sequence>
<keyword evidence="3" id="KW-0645">Protease</keyword>
<dbReference type="Gene3D" id="3.40.710.10">
    <property type="entry name" value="DD-peptidase/beta-lactamase superfamily"/>
    <property type="match status" value="2"/>
</dbReference>
<dbReference type="PRINTS" id="PR00922">
    <property type="entry name" value="DADACBPTASE3"/>
</dbReference>
<reference evidence="3 6" key="2">
    <citation type="submission" date="2019-10" db="EMBL/GenBank/DDBJ databases">
        <title>Characterization of the phylogenetic diversity of two novel species belonging to the genus Bifidobacterium: Bifidobacterium cebidarum sp. nov. and Bifidobacterium leontopitheci sp. nov.</title>
        <authorList>
            <person name="Lugli G.A."/>
            <person name="Duranti S."/>
            <person name="Milani C."/>
            <person name="Turroni F."/>
            <person name="Ventura M."/>
        </authorList>
    </citation>
    <scope>NUCLEOTIDE SEQUENCE [LARGE SCALE GENOMIC DNA]</scope>
    <source>
        <strain evidence="3 6">DSM 100688</strain>
    </source>
</reference>
<dbReference type="PANTHER" id="PTHR30023:SF0">
    <property type="entry name" value="PENICILLIN-SENSITIVE CARBOXYPEPTIDASE A"/>
    <property type="match status" value="1"/>
</dbReference>
<dbReference type="SUPFAM" id="SSF56601">
    <property type="entry name" value="beta-lactamase/transpeptidase-like"/>
    <property type="match status" value="1"/>
</dbReference>
<comment type="similarity">
    <text evidence="1">Belongs to the peptidase S13 family.</text>
</comment>
<reference evidence="4 5" key="1">
    <citation type="submission" date="2019-10" db="EMBL/GenBank/DDBJ databases">
        <title>Bifidobacterium from non-human primates.</title>
        <authorList>
            <person name="Modesto M."/>
        </authorList>
    </citation>
    <scope>NUCLEOTIDE SEQUENCE [LARGE SCALE GENOMIC DNA]</scope>
    <source>
        <strain evidence="4 5">TREM</strain>
    </source>
</reference>
<evidence type="ECO:0000313" key="4">
    <source>
        <dbReference type="EMBL" id="NEG71359.1"/>
    </source>
</evidence>
<gene>
    <name evidence="3" type="ORF">DSM100688_0780</name>
    <name evidence="4" type="ORF">GFD24_03805</name>
</gene>
<proteinExistence type="inferred from homology"/>
<keyword evidence="6" id="KW-1185">Reference proteome</keyword>
<dbReference type="GO" id="GO:0006508">
    <property type="term" value="P:proteolysis"/>
    <property type="evidence" value="ECO:0007669"/>
    <property type="project" value="InterPro"/>
</dbReference>
<comment type="caution">
    <text evidence="3">The sequence shown here is derived from an EMBL/GenBank/DDBJ whole genome shotgun (WGS) entry which is preliminary data.</text>
</comment>
<organism evidence="3 6">
    <name type="scientific">Bifidobacterium ramosum</name>
    <dbReference type="NCBI Taxonomy" id="1798158"/>
    <lineage>
        <taxon>Bacteria</taxon>
        <taxon>Bacillati</taxon>
        <taxon>Actinomycetota</taxon>
        <taxon>Actinomycetes</taxon>
        <taxon>Bifidobacteriales</taxon>
        <taxon>Bifidobacteriaceae</taxon>
        <taxon>Bifidobacterium</taxon>
    </lineage>
</organism>